<feature type="active site" description="Proton acceptor" evidence="9">
    <location>
        <position position="214"/>
    </location>
</feature>
<evidence type="ECO:0000256" key="9">
    <source>
        <dbReference type="PIRSR" id="PIRSR036696-1"/>
    </source>
</evidence>
<feature type="binding site" evidence="10">
    <location>
        <position position="440"/>
    </location>
    <ligand>
        <name>Zn(2+)</name>
        <dbReference type="ChEBI" id="CHEBI:29105"/>
        <label>2</label>
    </ligand>
</feature>
<evidence type="ECO:0000256" key="5">
    <source>
        <dbReference type="ARBA" id="ARBA00022723"/>
    </source>
</evidence>
<dbReference type="Pfam" id="PF01546">
    <property type="entry name" value="Peptidase_M20"/>
    <property type="match status" value="1"/>
</dbReference>
<dbReference type="FunFam" id="1.10.150.900:FF:000001">
    <property type="entry name" value="Aminoacylase-1, putative"/>
    <property type="match status" value="1"/>
</dbReference>
<evidence type="ECO:0000256" key="4">
    <source>
        <dbReference type="ARBA" id="ARBA00022490"/>
    </source>
</evidence>
<evidence type="ECO:0000256" key="2">
    <source>
        <dbReference type="ARBA" id="ARBA00006247"/>
    </source>
</evidence>
<dbReference type="GO" id="GO:0005737">
    <property type="term" value="C:cytoplasm"/>
    <property type="evidence" value="ECO:0007669"/>
    <property type="project" value="UniProtKB-SubCell"/>
</dbReference>
<keyword evidence="6" id="KW-0378">Hydrolase</keyword>
<proteinExistence type="inferred from homology"/>
<name>A0A182J7P4_ANOAO</name>
<keyword evidence="4" id="KW-0963">Cytoplasm</keyword>
<dbReference type="GO" id="GO:0046872">
    <property type="term" value="F:metal ion binding"/>
    <property type="evidence" value="ECO:0007669"/>
    <property type="project" value="UniProtKB-KW"/>
</dbReference>
<reference evidence="12" key="1">
    <citation type="submission" date="2022-08" db="UniProtKB">
        <authorList>
            <consortium name="EnsemblMetazoa"/>
        </authorList>
    </citation>
    <scope>IDENTIFICATION</scope>
    <source>
        <strain evidence="12">EBRO</strain>
    </source>
</reference>
<dbReference type="Gene3D" id="1.10.150.900">
    <property type="match status" value="1"/>
</dbReference>
<evidence type="ECO:0000256" key="8">
    <source>
        <dbReference type="ARBA" id="ARBA00029656"/>
    </source>
</evidence>
<feature type="binding site" evidence="10">
    <location>
        <position position="215"/>
    </location>
    <ligand>
        <name>Zn(2+)</name>
        <dbReference type="ChEBI" id="CHEBI:29105"/>
        <label>2</label>
    </ligand>
</feature>
<evidence type="ECO:0000256" key="10">
    <source>
        <dbReference type="PIRSR" id="PIRSR036696-2"/>
    </source>
</evidence>
<comment type="subcellular location">
    <subcellularLocation>
        <location evidence="1">Cytoplasm</location>
    </subcellularLocation>
</comment>
<dbReference type="Gene3D" id="3.40.630.10">
    <property type="entry name" value="Zn peptidases"/>
    <property type="match status" value="1"/>
</dbReference>
<keyword evidence="7 10" id="KW-0862">Zinc</keyword>
<dbReference type="InterPro" id="IPR011650">
    <property type="entry name" value="Peptidase_M20_dimer"/>
</dbReference>
<organism evidence="12">
    <name type="scientific">Anopheles atroparvus</name>
    <name type="common">European mosquito</name>
    <dbReference type="NCBI Taxonomy" id="41427"/>
    <lineage>
        <taxon>Eukaryota</taxon>
        <taxon>Metazoa</taxon>
        <taxon>Ecdysozoa</taxon>
        <taxon>Arthropoda</taxon>
        <taxon>Hexapoda</taxon>
        <taxon>Insecta</taxon>
        <taxon>Pterygota</taxon>
        <taxon>Neoptera</taxon>
        <taxon>Endopterygota</taxon>
        <taxon>Diptera</taxon>
        <taxon>Nematocera</taxon>
        <taxon>Culicoidea</taxon>
        <taxon>Culicidae</taxon>
        <taxon>Anophelinae</taxon>
        <taxon>Anopheles</taxon>
    </lineage>
</organism>
<dbReference type="PANTHER" id="PTHR45892">
    <property type="entry name" value="AMINOACYLASE-1"/>
    <property type="match status" value="1"/>
</dbReference>
<dbReference type="AlphaFoldDB" id="A0A182J7P4"/>
<dbReference type="InterPro" id="IPR010159">
    <property type="entry name" value="N-acyl_aa_amidohydrolase"/>
</dbReference>
<dbReference type="PANTHER" id="PTHR45892:SF1">
    <property type="entry name" value="AMINOACYLASE-1"/>
    <property type="match status" value="1"/>
</dbReference>
<dbReference type="SUPFAM" id="SSF55031">
    <property type="entry name" value="Bacterial exopeptidase dimerisation domain"/>
    <property type="match status" value="1"/>
</dbReference>
<comment type="cofactor">
    <cofactor evidence="10">
        <name>Zn(2+)</name>
        <dbReference type="ChEBI" id="CHEBI:29105"/>
    </cofactor>
    <text evidence="10">Binds 2 Zn(2+) ions per subunit.</text>
</comment>
<dbReference type="NCBIfam" id="TIGR01880">
    <property type="entry name" value="Ac-peptdase-euk"/>
    <property type="match status" value="1"/>
</dbReference>
<keyword evidence="5 10" id="KW-0479">Metal-binding</keyword>
<evidence type="ECO:0000256" key="1">
    <source>
        <dbReference type="ARBA" id="ARBA00004496"/>
    </source>
</evidence>
<feature type="binding site" evidence="10">
    <location>
        <position position="147"/>
    </location>
    <ligand>
        <name>Zn(2+)</name>
        <dbReference type="ChEBI" id="CHEBI:29105"/>
        <label>1</label>
    </ligand>
</feature>
<dbReference type="EC" id="3.5.1.14" evidence="3"/>
<dbReference type="Gene3D" id="3.30.70.360">
    <property type="match status" value="1"/>
</dbReference>
<dbReference type="FunFam" id="3.40.630.10:FF:000019">
    <property type="entry name" value="Aminoacylase 1"/>
    <property type="match status" value="1"/>
</dbReference>
<dbReference type="FunFam" id="3.30.70.360:FF:000005">
    <property type="entry name" value="Putative Aminoacylase-1"/>
    <property type="match status" value="1"/>
</dbReference>
<evidence type="ECO:0000256" key="6">
    <source>
        <dbReference type="ARBA" id="ARBA00022801"/>
    </source>
</evidence>
<evidence type="ECO:0000256" key="7">
    <source>
        <dbReference type="ARBA" id="ARBA00022833"/>
    </source>
</evidence>
<evidence type="ECO:0000256" key="3">
    <source>
        <dbReference type="ARBA" id="ARBA00011913"/>
    </source>
</evidence>
<dbReference type="STRING" id="41427.A0A182J7P4"/>
<feature type="binding site" evidence="10">
    <location>
        <position position="242"/>
    </location>
    <ligand>
        <name>Zn(2+)</name>
        <dbReference type="ChEBI" id="CHEBI:29105"/>
        <label>1</label>
    </ligand>
</feature>
<dbReference type="SUPFAM" id="SSF53187">
    <property type="entry name" value="Zn-dependent exopeptidases"/>
    <property type="match status" value="1"/>
</dbReference>
<protein>
    <recommendedName>
        <fullName evidence="3">N-acyl-aliphatic-L-amino acid amidohydrolase</fullName>
        <ecNumber evidence="3">3.5.1.14</ecNumber>
    </recommendedName>
    <alternativeName>
        <fullName evidence="8">N-acyl-L-amino-acid amidohydrolase</fullName>
    </alternativeName>
</protein>
<sequence>LGSLTVLFCCVCVCLGVPKCEKCSSFVEYNQRSKRQCNFSHSTRRAQSTVPPAPTYTSSMCEANSVCSKKYKEWEDNEEIQIFREYLRIPTVHPNVNYDDCVAFLKRQAASLGLPVRVIEVNPGKPIVVISWEGTQPEEKSIILNSHMDVVPVYEERWNHPPFAAEMDNQGRIYARGAQDMKCVGMQFLAAIRALRRDGVSLKRTIHATFVPDEEIGGKLGMMEWVHKESFRELNAGFSIDEGIAGEGEVYPLFYGERSVWHVYFNISGTPGHGSLLLKGTAGQKAHYIIDKLMRFRENEVKRLENNPEFTIGDVTTVNITIMKGGVQENVVPPELNVCFDIRLAVDVNHLEFENQLLDWCREAGGGIELEYDQKCPYVKPTKLDSSNIYWVAFKDALDELGLKVKPQIFPGGTDSRYIRGIGIPAIGFSPMNNTPVLLHDHDEFLKADTYLEGIQIYRKIIANVANA</sequence>
<dbReference type="InterPro" id="IPR002933">
    <property type="entry name" value="Peptidase_M20"/>
</dbReference>
<dbReference type="GO" id="GO:0004046">
    <property type="term" value="F:aminoacylase activity"/>
    <property type="evidence" value="ECO:0007669"/>
    <property type="project" value="UniProtKB-EC"/>
</dbReference>
<dbReference type="PIRSF" id="PIRSF036696">
    <property type="entry name" value="ACY-1"/>
    <property type="match status" value="1"/>
</dbReference>
<accession>A0A182J7P4</accession>
<dbReference type="Pfam" id="PF07687">
    <property type="entry name" value="M20_dimer"/>
    <property type="match status" value="1"/>
</dbReference>
<comment type="similarity">
    <text evidence="2">Belongs to the peptidase M20A family.</text>
</comment>
<dbReference type="InterPro" id="IPR036264">
    <property type="entry name" value="Bact_exopeptidase_dim_dom"/>
</dbReference>
<feature type="active site" evidence="9">
    <location>
        <position position="149"/>
    </location>
</feature>
<evidence type="ECO:0000313" key="12">
    <source>
        <dbReference type="EnsemblMetazoa" id="AATE012929-PA.1"/>
    </source>
</evidence>
<dbReference type="InterPro" id="IPR052083">
    <property type="entry name" value="Aminoacylase-1_M20A"/>
</dbReference>
<dbReference type="GO" id="GO:0006520">
    <property type="term" value="P:amino acid metabolic process"/>
    <property type="evidence" value="ECO:0007669"/>
    <property type="project" value="InterPro"/>
</dbReference>
<feature type="binding site" evidence="10">
    <location>
        <position position="180"/>
    </location>
    <ligand>
        <name>Zn(2+)</name>
        <dbReference type="ChEBI" id="CHEBI:29105"/>
        <label>1</label>
    </ligand>
</feature>
<dbReference type="EnsemblMetazoa" id="AATE012929-RA">
    <property type="protein sequence ID" value="AATE012929-PA.1"/>
    <property type="gene ID" value="AATE012929"/>
</dbReference>
<feature type="domain" description="Peptidase M20 dimerisation" evidence="11">
    <location>
        <begin position="255"/>
        <end position="365"/>
    </location>
</feature>
<evidence type="ECO:0000259" key="11">
    <source>
        <dbReference type="Pfam" id="PF07687"/>
    </source>
</evidence>
<dbReference type="VEuPathDB" id="VectorBase:AATE012929"/>
<dbReference type="CDD" id="cd05646">
    <property type="entry name" value="M20_AcylaseI_like"/>
    <property type="match status" value="1"/>
</dbReference>
<feature type="binding site" evidence="10">
    <location>
        <position position="180"/>
    </location>
    <ligand>
        <name>Zn(2+)</name>
        <dbReference type="ChEBI" id="CHEBI:29105"/>
        <label>2</label>
    </ligand>
</feature>